<feature type="transmembrane region" description="Helical" evidence="6">
    <location>
        <begin position="120"/>
        <end position="138"/>
    </location>
</feature>
<feature type="transmembrane region" description="Helical" evidence="6">
    <location>
        <begin position="91"/>
        <end position="113"/>
    </location>
</feature>
<organism evidence="8 9">
    <name type="scientific">[Myrmecia] bisecta</name>
    <dbReference type="NCBI Taxonomy" id="41462"/>
    <lineage>
        <taxon>Eukaryota</taxon>
        <taxon>Viridiplantae</taxon>
        <taxon>Chlorophyta</taxon>
        <taxon>core chlorophytes</taxon>
        <taxon>Trebouxiophyceae</taxon>
        <taxon>Trebouxiales</taxon>
        <taxon>Trebouxiaceae</taxon>
        <taxon>Myrmecia</taxon>
    </lineage>
</organism>
<accession>A0AAW1PXV4</accession>
<name>A0AAW1PXV4_9CHLO</name>
<reference evidence="8 9" key="1">
    <citation type="journal article" date="2024" name="Nat. Commun.">
        <title>Phylogenomics reveals the evolutionary origins of lichenization in chlorophyte algae.</title>
        <authorList>
            <person name="Puginier C."/>
            <person name="Libourel C."/>
            <person name="Otte J."/>
            <person name="Skaloud P."/>
            <person name="Haon M."/>
            <person name="Grisel S."/>
            <person name="Petersen M."/>
            <person name="Berrin J.G."/>
            <person name="Delaux P.M."/>
            <person name="Dal Grande F."/>
            <person name="Keller J."/>
        </authorList>
    </citation>
    <scope>NUCLEOTIDE SEQUENCE [LARGE SCALE GENOMIC DNA]</scope>
    <source>
        <strain evidence="8 9">SAG 2043</strain>
    </source>
</reference>
<feature type="domain" description="Major facilitator superfamily (MFS) profile" evidence="7">
    <location>
        <begin position="54"/>
        <end position="243"/>
    </location>
</feature>
<dbReference type="Gene3D" id="1.20.1250.20">
    <property type="entry name" value="MFS general substrate transporter like domains"/>
    <property type="match status" value="1"/>
</dbReference>
<dbReference type="GO" id="GO:0005886">
    <property type="term" value="C:plasma membrane"/>
    <property type="evidence" value="ECO:0007669"/>
    <property type="project" value="UniProtKB-SubCell"/>
</dbReference>
<evidence type="ECO:0000259" key="7">
    <source>
        <dbReference type="PROSITE" id="PS50850"/>
    </source>
</evidence>
<evidence type="ECO:0000256" key="6">
    <source>
        <dbReference type="SAM" id="Phobius"/>
    </source>
</evidence>
<dbReference type="SUPFAM" id="SSF103473">
    <property type="entry name" value="MFS general substrate transporter"/>
    <property type="match status" value="1"/>
</dbReference>
<keyword evidence="2" id="KW-1003">Cell membrane</keyword>
<evidence type="ECO:0000313" key="8">
    <source>
        <dbReference type="EMBL" id="KAK9812684.1"/>
    </source>
</evidence>
<dbReference type="PANTHER" id="PTHR23513">
    <property type="entry name" value="INTEGRAL MEMBRANE EFFLUX PROTEIN-RELATED"/>
    <property type="match status" value="1"/>
</dbReference>
<sequence>MAENLSWEDLQHADAATAKLRAAAMGLKFSKRQILAVEKAERPAWRQLLGSRDFRIICMINAVLFMTATGSRSVLMPLLAYDVYGYTPQHLGMLFGGMAVLNLVGTAPAAVAADRFGRKWTIVPAGLGLGAALGLMAAGASPELFAAGAAVFAISNAFVGPSPAAYAADVMPAHQRGLGLGLYRSAGDIGLLVGPLVLGVVADVSSVQLALHANAAAITVAVLYFGARACETKHLRRHKAKAR</sequence>
<keyword evidence="5 6" id="KW-0472">Membrane</keyword>
<keyword evidence="3 6" id="KW-0812">Transmembrane</keyword>
<dbReference type="PROSITE" id="PS00216">
    <property type="entry name" value="SUGAR_TRANSPORT_1"/>
    <property type="match status" value="1"/>
</dbReference>
<dbReference type="Pfam" id="PF07690">
    <property type="entry name" value="MFS_1"/>
    <property type="match status" value="1"/>
</dbReference>
<feature type="transmembrane region" description="Helical" evidence="6">
    <location>
        <begin position="56"/>
        <end position="79"/>
    </location>
</feature>
<dbReference type="AlphaFoldDB" id="A0AAW1PXV4"/>
<feature type="transmembrane region" description="Helical" evidence="6">
    <location>
        <begin position="207"/>
        <end position="227"/>
    </location>
</feature>
<comment type="caution">
    <text evidence="8">The sequence shown here is derived from an EMBL/GenBank/DDBJ whole genome shotgun (WGS) entry which is preliminary data.</text>
</comment>
<keyword evidence="9" id="KW-1185">Reference proteome</keyword>
<dbReference type="EMBL" id="JALJOR010000008">
    <property type="protein sequence ID" value="KAK9812684.1"/>
    <property type="molecule type" value="Genomic_DNA"/>
</dbReference>
<dbReference type="InterPro" id="IPR011701">
    <property type="entry name" value="MFS"/>
</dbReference>
<keyword evidence="4 6" id="KW-1133">Transmembrane helix</keyword>
<evidence type="ECO:0000256" key="4">
    <source>
        <dbReference type="ARBA" id="ARBA00022989"/>
    </source>
</evidence>
<dbReference type="PROSITE" id="PS50850">
    <property type="entry name" value="MFS"/>
    <property type="match status" value="1"/>
</dbReference>
<evidence type="ECO:0000256" key="2">
    <source>
        <dbReference type="ARBA" id="ARBA00022475"/>
    </source>
</evidence>
<dbReference type="Proteomes" id="UP001489004">
    <property type="component" value="Unassembled WGS sequence"/>
</dbReference>
<dbReference type="InterPro" id="IPR036259">
    <property type="entry name" value="MFS_trans_sf"/>
</dbReference>
<feature type="transmembrane region" description="Helical" evidence="6">
    <location>
        <begin position="144"/>
        <end position="168"/>
    </location>
</feature>
<comment type="subcellular location">
    <subcellularLocation>
        <location evidence="1">Cell membrane</location>
        <topology evidence="1">Multi-pass membrane protein</topology>
    </subcellularLocation>
</comment>
<gene>
    <name evidence="8" type="ORF">WJX72_001907</name>
</gene>
<evidence type="ECO:0000256" key="3">
    <source>
        <dbReference type="ARBA" id="ARBA00022692"/>
    </source>
</evidence>
<evidence type="ECO:0000313" key="9">
    <source>
        <dbReference type="Proteomes" id="UP001489004"/>
    </source>
</evidence>
<dbReference type="PANTHER" id="PTHR23513:SF6">
    <property type="entry name" value="MAJOR FACILITATOR SUPERFAMILY ASSOCIATED DOMAIN-CONTAINING PROTEIN"/>
    <property type="match status" value="1"/>
</dbReference>
<feature type="transmembrane region" description="Helical" evidence="6">
    <location>
        <begin position="180"/>
        <end position="201"/>
    </location>
</feature>
<evidence type="ECO:0000256" key="1">
    <source>
        <dbReference type="ARBA" id="ARBA00004651"/>
    </source>
</evidence>
<evidence type="ECO:0000256" key="5">
    <source>
        <dbReference type="ARBA" id="ARBA00023136"/>
    </source>
</evidence>
<proteinExistence type="predicted"/>
<dbReference type="GO" id="GO:0022857">
    <property type="term" value="F:transmembrane transporter activity"/>
    <property type="evidence" value="ECO:0007669"/>
    <property type="project" value="InterPro"/>
</dbReference>
<dbReference type="InterPro" id="IPR020846">
    <property type="entry name" value="MFS_dom"/>
</dbReference>
<dbReference type="InterPro" id="IPR005829">
    <property type="entry name" value="Sugar_transporter_CS"/>
</dbReference>
<protein>
    <recommendedName>
        <fullName evidence="7">Major facilitator superfamily (MFS) profile domain-containing protein</fullName>
    </recommendedName>
</protein>